<evidence type="ECO:0000313" key="4">
    <source>
        <dbReference type="EMBL" id="WGO82541.1"/>
    </source>
</evidence>
<dbReference type="RefSeq" id="WP_280937255.1">
    <property type="nucleotide sequence ID" value="NZ_CP123759.1"/>
</dbReference>
<dbReference type="InterPro" id="IPR025603">
    <property type="entry name" value="YebF/ColM_immunity"/>
</dbReference>
<keyword evidence="3" id="KW-0732">Signal</keyword>
<protein>
    <submittedName>
        <fullName evidence="4">Protein YebF</fullName>
    </submittedName>
</protein>
<feature type="signal peptide" evidence="3">
    <location>
        <begin position="1"/>
        <end position="27"/>
    </location>
</feature>
<dbReference type="PROSITE" id="PS51979">
    <property type="entry name" value="YEBF_CMI"/>
    <property type="match status" value="1"/>
</dbReference>
<name>A0ABY8P0L6_9GAMM</name>
<evidence type="ECO:0000256" key="1">
    <source>
        <dbReference type="ARBA" id="ARBA00023157"/>
    </source>
</evidence>
<gene>
    <name evidence="4" type="primary">yebF</name>
    <name evidence="4" type="ORF">QG404_09090</name>
</gene>
<dbReference type="EMBL" id="CP123759">
    <property type="protein sequence ID" value="WGO82541.1"/>
    <property type="molecule type" value="Genomic_DNA"/>
</dbReference>
<sequence>MKVMNRLFMLLAMILFTLVSFSITAQAIEINEVRTAKFISCDNLSQQQIGAKVKNDFIQTRLPYWDEDKKLLGPKVVVWINNNSITPIKNGYKILLTVRGARKDLNYQVIVNCQNETISYQIDSH</sequence>
<dbReference type="Proteomes" id="UP001231859">
    <property type="component" value="Chromosome"/>
</dbReference>
<feature type="chain" id="PRO_5045623224" evidence="3">
    <location>
        <begin position="28"/>
        <end position="125"/>
    </location>
</feature>
<comment type="caution">
    <text evidence="2">Lacks conserved residue(s) required for the propagation of feature annotation.</text>
</comment>
<keyword evidence="1" id="KW-1015">Disulfide bond</keyword>
<dbReference type="InterPro" id="IPR038703">
    <property type="entry name" value="YebF/Cmi_sf"/>
</dbReference>
<evidence type="ECO:0000313" key="5">
    <source>
        <dbReference type="Proteomes" id="UP001231859"/>
    </source>
</evidence>
<dbReference type="NCBIfam" id="NF041240">
    <property type="entry name" value="YebF_not_Cmi"/>
    <property type="match status" value="1"/>
</dbReference>
<evidence type="ECO:0000256" key="2">
    <source>
        <dbReference type="PROSITE-ProRule" id="PRU01323"/>
    </source>
</evidence>
<organism evidence="4 5">
    <name type="scientific">Arsenophonus apicola</name>
    <dbReference type="NCBI Taxonomy" id="2879119"/>
    <lineage>
        <taxon>Bacteria</taxon>
        <taxon>Pseudomonadati</taxon>
        <taxon>Pseudomonadota</taxon>
        <taxon>Gammaproteobacteria</taxon>
        <taxon>Enterobacterales</taxon>
        <taxon>Morganellaceae</taxon>
        <taxon>Arsenophonus</taxon>
    </lineage>
</organism>
<accession>A0ABY8P0L6</accession>
<keyword evidence="5" id="KW-1185">Reference proteome</keyword>
<proteinExistence type="predicted"/>
<reference evidence="4 5" key="1">
    <citation type="submission" date="2023-04" db="EMBL/GenBank/DDBJ databases">
        <title>Genome dynamics across the evolutionary transition to endosymbiosis.</title>
        <authorList>
            <person name="Siozios S."/>
            <person name="Nadal-Jimenez P."/>
            <person name="Azagi T."/>
            <person name="Sprong H."/>
            <person name="Frost C.L."/>
            <person name="Parratt S.R."/>
            <person name="Taylor G."/>
            <person name="Brettell L."/>
            <person name="Lew K.C."/>
            <person name="Croft L."/>
            <person name="King K.C."/>
            <person name="Brockhurst M.A."/>
            <person name="Hypsa V."/>
            <person name="Novakova E."/>
            <person name="Darby A.C."/>
            <person name="Hurst G.D.D."/>
        </authorList>
    </citation>
    <scope>NUCLEOTIDE SEQUENCE [LARGE SCALE GENOMIC DNA]</scope>
    <source>
        <strain evidence="5">aApi_AU</strain>
    </source>
</reference>
<dbReference type="Pfam" id="PF13995">
    <property type="entry name" value="YebF"/>
    <property type="match status" value="1"/>
</dbReference>
<dbReference type="Gene3D" id="3.10.450.300">
    <property type="entry name" value="YebF/Colicin-M immunity protein"/>
    <property type="match status" value="1"/>
</dbReference>
<evidence type="ECO:0000256" key="3">
    <source>
        <dbReference type="SAM" id="SignalP"/>
    </source>
</evidence>